<name>A0ABY8ENQ6_MALFU</name>
<dbReference type="Gene3D" id="3.40.50.850">
    <property type="entry name" value="Isochorismatase-like"/>
    <property type="match status" value="1"/>
</dbReference>
<dbReference type="Pfam" id="PF00857">
    <property type="entry name" value="Isochorismatase"/>
    <property type="match status" value="1"/>
</dbReference>
<evidence type="ECO:0000256" key="5">
    <source>
        <dbReference type="ARBA" id="ARBA00037900"/>
    </source>
</evidence>
<evidence type="ECO:0000256" key="1">
    <source>
        <dbReference type="ARBA" id="ARBA00006336"/>
    </source>
</evidence>
<keyword evidence="2" id="KW-0662">Pyridine nucleotide biosynthesis</keyword>
<dbReference type="InterPro" id="IPR000868">
    <property type="entry name" value="Isochorismatase-like_dom"/>
</dbReference>
<evidence type="ECO:0000259" key="8">
    <source>
        <dbReference type="Pfam" id="PF00857"/>
    </source>
</evidence>
<comment type="similarity">
    <text evidence="1">Belongs to the isochorismatase family.</text>
</comment>
<dbReference type="InterPro" id="IPR036380">
    <property type="entry name" value="Isochorismatase-like_sf"/>
</dbReference>
<evidence type="ECO:0000256" key="6">
    <source>
        <dbReference type="ARBA" id="ARBA00039017"/>
    </source>
</evidence>
<evidence type="ECO:0000256" key="4">
    <source>
        <dbReference type="ARBA" id="ARBA00022801"/>
    </source>
</evidence>
<comment type="pathway">
    <text evidence="5">Cofactor biosynthesis; nicotinate biosynthesis; nicotinate from nicotinamide: step 1/1.</text>
</comment>
<gene>
    <name evidence="9" type="ORF">GLX27_001768</name>
</gene>
<proteinExistence type="inferred from homology"/>
<evidence type="ECO:0000256" key="7">
    <source>
        <dbReference type="ARBA" id="ARBA00043224"/>
    </source>
</evidence>
<keyword evidence="4" id="KW-0378">Hydrolase</keyword>
<accession>A0ABY8ENQ6</accession>
<dbReference type="PANTHER" id="PTHR11080:SF2">
    <property type="entry name" value="LD05707P"/>
    <property type="match status" value="1"/>
</dbReference>
<evidence type="ECO:0000256" key="2">
    <source>
        <dbReference type="ARBA" id="ARBA00022642"/>
    </source>
</evidence>
<keyword evidence="3" id="KW-0479">Metal-binding</keyword>
<dbReference type="InterPro" id="IPR052347">
    <property type="entry name" value="Isochorismatase_Nicotinamidase"/>
</dbReference>
<keyword evidence="10" id="KW-1185">Reference proteome</keyword>
<evidence type="ECO:0000313" key="9">
    <source>
        <dbReference type="EMBL" id="WFD47121.1"/>
    </source>
</evidence>
<reference evidence="9 10" key="1">
    <citation type="journal article" date="2020" name="Elife">
        <title>Loss of centromere function drives karyotype evolution in closely related Malassezia species.</title>
        <authorList>
            <person name="Sankaranarayanan S.R."/>
            <person name="Ianiri G."/>
            <person name="Coelho M.A."/>
            <person name="Reza M.H."/>
            <person name="Thimmappa B.C."/>
            <person name="Ganguly P."/>
            <person name="Vadnala R.N."/>
            <person name="Sun S."/>
            <person name="Siddharthan R."/>
            <person name="Tellgren-Roth C."/>
            <person name="Dawson T.L."/>
            <person name="Heitman J."/>
            <person name="Sanyal K."/>
        </authorList>
    </citation>
    <scope>NUCLEOTIDE SEQUENCE [LARGE SCALE GENOMIC DNA]</scope>
    <source>
        <strain evidence="9">CBS14141</strain>
    </source>
</reference>
<feature type="domain" description="Isochorismatase-like" evidence="8">
    <location>
        <begin position="163"/>
        <end position="225"/>
    </location>
</feature>
<evidence type="ECO:0000313" key="10">
    <source>
        <dbReference type="Proteomes" id="UP000818624"/>
    </source>
</evidence>
<protein>
    <recommendedName>
        <fullName evidence="6">nicotinamidase</fullName>
        <ecNumber evidence="6">3.5.1.19</ecNumber>
    </recommendedName>
    <alternativeName>
        <fullName evidence="7">Nicotinamide deamidase</fullName>
    </alternativeName>
</protein>
<dbReference type="Proteomes" id="UP000818624">
    <property type="component" value="Chromosome 2"/>
</dbReference>
<sequence>MPSSVPEGGIALLVVDVQYDFLDGSLAVPEARGILPNLVRIIKEGDWDLVVATQDFHPPNHISFAERHGVAPFQMHDVPHPFWESKSTVSQMMWPVHCVQGTQGAEIDDTITAALDERKAWGTPVRYVQKGQDPNFDSYSAFASNEYIMFTELISVLFSAQPHPIRTVVVVGLATDYCVLSTAVDAAKFGLRVYVVDDCMRGVDPKTTQDAREKMRAYGVQMYETTDELLAAIHRPSGF</sequence>
<dbReference type="EC" id="3.5.1.19" evidence="6"/>
<dbReference type="SUPFAM" id="SSF52499">
    <property type="entry name" value="Isochorismatase-like hydrolases"/>
    <property type="match status" value="1"/>
</dbReference>
<organism evidence="9 10">
    <name type="scientific">Malassezia furfur</name>
    <name type="common">Pityriasis versicolor infection agent</name>
    <name type="synonym">Pityrosporum furfur</name>
    <dbReference type="NCBI Taxonomy" id="55194"/>
    <lineage>
        <taxon>Eukaryota</taxon>
        <taxon>Fungi</taxon>
        <taxon>Dikarya</taxon>
        <taxon>Basidiomycota</taxon>
        <taxon>Ustilaginomycotina</taxon>
        <taxon>Malasseziomycetes</taxon>
        <taxon>Malasseziales</taxon>
        <taxon>Malasseziaceae</taxon>
        <taxon>Malassezia</taxon>
    </lineage>
</organism>
<evidence type="ECO:0000256" key="3">
    <source>
        <dbReference type="ARBA" id="ARBA00022723"/>
    </source>
</evidence>
<dbReference type="PANTHER" id="PTHR11080">
    <property type="entry name" value="PYRAZINAMIDASE/NICOTINAMIDASE"/>
    <property type="match status" value="1"/>
</dbReference>
<dbReference type="EMBL" id="CP046235">
    <property type="protein sequence ID" value="WFD47121.1"/>
    <property type="molecule type" value="Genomic_DNA"/>
</dbReference>